<dbReference type="Proteomes" id="UP000245474">
    <property type="component" value="Unassembled WGS sequence"/>
</dbReference>
<dbReference type="SUPFAM" id="SSF52540">
    <property type="entry name" value="P-loop containing nucleoside triphosphate hydrolases"/>
    <property type="match status" value="1"/>
</dbReference>
<dbReference type="AlphaFoldDB" id="A0A2U2N9X3"/>
<dbReference type="PANTHER" id="PTHR13696">
    <property type="entry name" value="P-LOOP CONTAINING NUCLEOSIDE TRIPHOSPHATE HYDROLASE"/>
    <property type="match status" value="1"/>
</dbReference>
<dbReference type="Gene3D" id="3.40.50.300">
    <property type="entry name" value="P-loop containing nucleotide triphosphate hydrolases"/>
    <property type="match status" value="1"/>
</dbReference>
<dbReference type="RefSeq" id="WP_109675126.1">
    <property type="nucleotide sequence ID" value="NZ_CP086615.1"/>
</dbReference>
<dbReference type="EMBL" id="QFFI01000001">
    <property type="protein sequence ID" value="PWG65774.1"/>
    <property type="molecule type" value="Genomic_DNA"/>
</dbReference>
<comment type="caution">
    <text evidence="2">The sequence shown here is derived from an EMBL/GenBank/DDBJ whole genome shotgun (WGS) entry which is preliminary data.</text>
</comment>
<proteinExistence type="predicted"/>
<protein>
    <submittedName>
        <fullName evidence="2">ParA family protein</fullName>
    </submittedName>
</protein>
<dbReference type="CDD" id="cd02042">
    <property type="entry name" value="ParAB_family"/>
    <property type="match status" value="1"/>
</dbReference>
<evidence type="ECO:0000313" key="3">
    <source>
        <dbReference type="Proteomes" id="UP000245474"/>
    </source>
</evidence>
<evidence type="ECO:0000259" key="1">
    <source>
        <dbReference type="Pfam" id="PF13614"/>
    </source>
</evidence>
<evidence type="ECO:0000313" key="2">
    <source>
        <dbReference type="EMBL" id="PWG65774.1"/>
    </source>
</evidence>
<dbReference type="OrthoDB" id="9799330at2"/>
<sequence length="252" mass="27663">MKVLAVYSLKGGVGKTAAAVNLAWQAARGGLPTLLWDLDAQGAATWCLGVEPGLDQPARKLLGRKSPLGREIRPTRFPALELLPADASLRHLDRELDKGSDGAERLRRMVQPLSETAGLLVLDCPPSFSRLAEAVVRLADTVLVPVIPTPLARNAWLQMRGHFDRGRYGRGKLLPFLSMVDRRRGLHRAWSDHPPEGLEDCLRAWIPYASQVEQMSVQRAPLGHFAPRAAVSHAYAGLWRALARRTGIDGRA</sequence>
<dbReference type="InterPro" id="IPR050678">
    <property type="entry name" value="DNA_Partitioning_ATPase"/>
</dbReference>
<dbReference type="PANTHER" id="PTHR13696:SF52">
    <property type="entry name" value="PARA FAMILY PROTEIN CT_582"/>
    <property type="match status" value="1"/>
</dbReference>
<accession>A0A2U2N9X3</accession>
<dbReference type="InterPro" id="IPR027417">
    <property type="entry name" value="P-loop_NTPase"/>
</dbReference>
<reference evidence="2 3" key="1">
    <citation type="submission" date="2018-05" db="EMBL/GenBank/DDBJ databases">
        <title>Spiribacter halobius sp. nov., a moderately halophilic bacterium isolated from marine solar saltern.</title>
        <authorList>
            <person name="Zheng W.-S."/>
            <person name="Lu D.-C."/>
            <person name="Du Z.-J."/>
        </authorList>
    </citation>
    <scope>NUCLEOTIDE SEQUENCE [LARGE SCALE GENOMIC DNA]</scope>
    <source>
        <strain evidence="2 3">E85</strain>
    </source>
</reference>
<dbReference type="InterPro" id="IPR025669">
    <property type="entry name" value="AAA_dom"/>
</dbReference>
<name>A0A2U2N9X3_9GAMM</name>
<organism evidence="2 3">
    <name type="scientific">Sediminicurvatus halobius</name>
    <dbReference type="NCBI Taxonomy" id="2182432"/>
    <lineage>
        <taxon>Bacteria</taxon>
        <taxon>Pseudomonadati</taxon>
        <taxon>Pseudomonadota</taxon>
        <taxon>Gammaproteobacteria</taxon>
        <taxon>Chromatiales</taxon>
        <taxon>Ectothiorhodospiraceae</taxon>
        <taxon>Sediminicurvatus</taxon>
    </lineage>
</organism>
<dbReference type="Pfam" id="PF13614">
    <property type="entry name" value="AAA_31"/>
    <property type="match status" value="1"/>
</dbReference>
<feature type="domain" description="AAA" evidence="1">
    <location>
        <begin position="1"/>
        <end position="153"/>
    </location>
</feature>
<gene>
    <name evidence="2" type="ORF">DEM34_00465</name>
</gene>
<keyword evidence="3" id="KW-1185">Reference proteome</keyword>